<accession>A0A4Y1X4B7</accession>
<dbReference type="AlphaFoldDB" id="A0A4Y1X4B7"/>
<dbReference type="EMBL" id="AP019736">
    <property type="protein sequence ID" value="BBL07168.1"/>
    <property type="molecule type" value="Genomic_DNA"/>
</dbReference>
<dbReference type="InterPro" id="IPR007492">
    <property type="entry name" value="LytTR_DNA-bd_dom"/>
</dbReference>
<dbReference type="Pfam" id="PF04397">
    <property type="entry name" value="LytTR"/>
    <property type="match status" value="1"/>
</dbReference>
<organism evidence="3 4">
    <name type="scientific">Alistipes dispar</name>
    <dbReference type="NCBI Taxonomy" id="2585119"/>
    <lineage>
        <taxon>Bacteria</taxon>
        <taxon>Pseudomonadati</taxon>
        <taxon>Bacteroidota</taxon>
        <taxon>Bacteroidia</taxon>
        <taxon>Bacteroidales</taxon>
        <taxon>Rikenellaceae</taxon>
        <taxon>Alistipes</taxon>
    </lineage>
</organism>
<gene>
    <name evidence="3" type="ORF">A5CPEGH6_18060</name>
</gene>
<dbReference type="SMART" id="SM00850">
    <property type="entry name" value="LytTR"/>
    <property type="match status" value="1"/>
</dbReference>
<keyword evidence="1" id="KW-0812">Transmembrane</keyword>
<keyword evidence="1" id="KW-1133">Transmembrane helix</keyword>
<keyword evidence="1" id="KW-0472">Membrane</keyword>
<evidence type="ECO:0000313" key="4">
    <source>
        <dbReference type="Proteomes" id="UP000319374"/>
    </source>
</evidence>
<dbReference type="PROSITE" id="PS50930">
    <property type="entry name" value="HTH_LYTTR"/>
    <property type="match status" value="1"/>
</dbReference>
<dbReference type="GeneID" id="98673791"/>
<evidence type="ECO:0000256" key="1">
    <source>
        <dbReference type="SAM" id="Phobius"/>
    </source>
</evidence>
<dbReference type="OrthoDB" id="940781at2"/>
<feature type="transmembrane region" description="Helical" evidence="1">
    <location>
        <begin position="61"/>
        <end position="86"/>
    </location>
</feature>
<dbReference type="KEGG" id="ada:A5CPEGH6_18060"/>
<reference evidence="4" key="1">
    <citation type="submission" date="2019-06" db="EMBL/GenBank/DDBJ databases">
        <title>Alistipes onderdonkii subsp. vulgaris subsp. nov., Alistipes dispar sp. nov. and Alistipes communis sp. nov., isolated from human faeces, and creation of Alistipes onderdonkii subsp. onderdonkii subsp. nov.</title>
        <authorList>
            <person name="Sakamoto M."/>
            <person name="Ikeyama N."/>
            <person name="Ogata Y."/>
            <person name="Suda W."/>
            <person name="Iino T."/>
            <person name="Hattori M."/>
            <person name="Ohkuma M."/>
        </authorList>
    </citation>
    <scope>NUCLEOTIDE SEQUENCE [LARGE SCALE GENOMIC DNA]</scope>
    <source>
        <strain evidence="4">5CPEGH6</strain>
    </source>
</reference>
<dbReference type="RefSeq" id="WP_141429234.1">
    <property type="nucleotide sequence ID" value="NZ_AP019736.1"/>
</dbReference>
<feature type="domain" description="HTH LytTR-type" evidence="2">
    <location>
        <begin position="132"/>
        <end position="230"/>
    </location>
</feature>
<evidence type="ECO:0000259" key="2">
    <source>
        <dbReference type="PROSITE" id="PS50930"/>
    </source>
</evidence>
<dbReference type="GO" id="GO:0000156">
    <property type="term" value="F:phosphorelay response regulator activity"/>
    <property type="evidence" value="ECO:0007669"/>
    <property type="project" value="InterPro"/>
</dbReference>
<dbReference type="PANTHER" id="PTHR37299">
    <property type="entry name" value="TRANSCRIPTIONAL REGULATOR-RELATED"/>
    <property type="match status" value="1"/>
</dbReference>
<dbReference type="GO" id="GO:0003677">
    <property type="term" value="F:DNA binding"/>
    <property type="evidence" value="ECO:0007669"/>
    <property type="project" value="InterPro"/>
</dbReference>
<protein>
    <recommendedName>
        <fullName evidence="2">HTH LytTR-type domain-containing protein</fullName>
    </recommendedName>
</protein>
<dbReference type="Proteomes" id="UP000319374">
    <property type="component" value="Chromosome"/>
</dbReference>
<feature type="transmembrane region" description="Helical" evidence="1">
    <location>
        <begin position="31"/>
        <end position="49"/>
    </location>
</feature>
<name>A0A4Y1X4B7_9BACT</name>
<keyword evidence="4" id="KW-1185">Reference proteome</keyword>
<evidence type="ECO:0000313" key="3">
    <source>
        <dbReference type="EMBL" id="BBL07168.1"/>
    </source>
</evidence>
<dbReference type="InterPro" id="IPR046947">
    <property type="entry name" value="LytR-like"/>
</dbReference>
<dbReference type="PANTHER" id="PTHR37299:SF1">
    <property type="entry name" value="STAGE 0 SPORULATION PROTEIN A HOMOLOG"/>
    <property type="match status" value="1"/>
</dbReference>
<feature type="transmembrane region" description="Helical" evidence="1">
    <location>
        <begin position="98"/>
        <end position="118"/>
    </location>
</feature>
<feature type="transmembrane region" description="Helical" evidence="1">
    <location>
        <begin position="7"/>
        <end position="25"/>
    </location>
</feature>
<dbReference type="Gene3D" id="2.40.50.1020">
    <property type="entry name" value="LytTr DNA-binding domain"/>
    <property type="match status" value="1"/>
</dbReference>
<sequence length="231" mass="26429">MKRLFPICWWPGAVGFLALLFVSLGHPAPRAVALAVLFLPGMLCARYFLPQLAPGRDREHILHAVCLALAVLCTQYLSLLLGLALVLDASPDEVPPLLLNPFFLLLVLSALVTPGMAIEKYLERRQPYDTTIRFVSERRKVALDPGEIRYVESNDSEVRIHTVSGEIYRTKTRISQWEAQLDGRFLRIHRSYIVNTERIDRYLPSYVLIGDERIDISRKYKEEVRRRLGDA</sequence>
<proteinExistence type="predicted"/>